<reference evidence="9" key="1">
    <citation type="submission" date="2011-11" db="EMBL/GenBank/DDBJ databases">
        <title>Decoding the brain transcriptome of the Eastern honeybee (Apis cerana) based on pyrosequencing.</title>
        <authorList>
            <person name="Sun L."/>
            <person name="Zheng H."/>
            <person name="Wang Y."/>
            <person name="Xie X."/>
            <person name="Zhu Y."/>
            <person name="Gu W."/>
            <person name="Wang S."/>
        </authorList>
    </citation>
    <scope>NUCLEOTIDE SEQUENCE</scope>
    <source>
        <tissue evidence="9">Brain</tissue>
    </source>
</reference>
<evidence type="ECO:0000256" key="5">
    <source>
        <dbReference type="PIRSR" id="PIRSR000137-2"/>
    </source>
</evidence>
<evidence type="ECO:0000256" key="1">
    <source>
        <dbReference type="ARBA" id="ARBA00001974"/>
    </source>
</evidence>
<dbReference type="EMBL" id="JR040861">
    <property type="protein sequence ID" value="AEY59320.1"/>
    <property type="molecule type" value="mRNA"/>
</dbReference>
<dbReference type="PANTHER" id="PTHR11552:SF147">
    <property type="entry name" value="CHOLINE DEHYDROGENASE, MITOCHONDRIAL"/>
    <property type="match status" value="1"/>
</dbReference>
<dbReference type="PROSITE" id="PS00624">
    <property type="entry name" value="GMC_OXRED_2"/>
    <property type="match status" value="1"/>
</dbReference>
<dbReference type="PROSITE" id="PS00623">
    <property type="entry name" value="GMC_OXRED_1"/>
    <property type="match status" value="1"/>
</dbReference>
<evidence type="ECO:0000259" key="8">
    <source>
        <dbReference type="PROSITE" id="PS00624"/>
    </source>
</evidence>
<dbReference type="SUPFAM" id="SSF54373">
    <property type="entry name" value="FAD-linked reductases, C-terminal domain"/>
    <property type="match status" value="1"/>
</dbReference>
<feature type="domain" description="Glucose-methanol-choline oxidoreductase N-terminal" evidence="7">
    <location>
        <begin position="133"/>
        <end position="156"/>
    </location>
</feature>
<dbReference type="InterPro" id="IPR036188">
    <property type="entry name" value="FAD/NAD-bd_sf"/>
</dbReference>
<accession>V9IE09</accession>
<dbReference type="Gene3D" id="3.50.50.60">
    <property type="entry name" value="FAD/NAD(P)-binding domain"/>
    <property type="match status" value="1"/>
</dbReference>
<protein>
    <submittedName>
        <fullName evidence="9">Glucose dehydrogenase</fullName>
    </submittedName>
</protein>
<dbReference type="Pfam" id="PF05199">
    <property type="entry name" value="GMC_oxred_C"/>
    <property type="match status" value="1"/>
</dbReference>
<dbReference type="InterPro" id="IPR012132">
    <property type="entry name" value="GMC_OxRdtase"/>
</dbReference>
<evidence type="ECO:0000256" key="2">
    <source>
        <dbReference type="ARBA" id="ARBA00010790"/>
    </source>
</evidence>
<evidence type="ECO:0000259" key="7">
    <source>
        <dbReference type="PROSITE" id="PS00623"/>
    </source>
</evidence>
<dbReference type="PANTHER" id="PTHR11552">
    <property type="entry name" value="GLUCOSE-METHANOL-CHOLINE GMC OXIDOREDUCTASE"/>
    <property type="match status" value="1"/>
</dbReference>
<dbReference type="PIRSF" id="PIRSF000137">
    <property type="entry name" value="Alcohol_oxidase"/>
    <property type="match status" value="1"/>
</dbReference>
<sequence>MESCMARSCPLQSSPTCIFTLLLQTLQASYYGLSNPNIYPSNRRQEILNTKMEFDFVIVGSGSAGSVLARRLTEVEDWKVLLVERGEYPLPETVIPGFFPNNLGSSQDYAYQVENQKEACLSQVGKRCRWSKGKALGGSSVINAMFYIFGNKRDFDTWENLGNPGWNYEQVLPYFRKSLSCAPEFIAKYGTDYCGTDGPLRIRNYNYTVSDAINIMMDAAHEAGYDILEPLNGDRFIGFGRAMGTLDNGQRQSCATAFLSPVKDRQNLYVMTSSRVDKILFEGKRAVGVRITLNNNESVEVRATKEVILSAGSIASPQILMLSGIGPKKHLKEMGIPTLVDRPVGMNLQDHVTWLTFYLSYANESTPLSNDENNEMDAIYEYLKQNIGPLHTLPIEFTGFVNVDDPDSKYPNVQFIFMPIQFSNQLTSFLRSFNVDDELIEKIQEDSKKMNIIFGISVLLKPLSRGFLELRNTNPADPVKIYPNYFVKKEDFKTLLKSVNVVKNFLNTEAMKKYNMTLYYPDIPGCRHTKPDTDEYWECSLKHLSSTLFHPCGTTRMGPANDSSTVVDSRLKVHDVKNLRVIDASIMPEVTSGNTNAPTIMIGEKGADLIKEDWGIMI</sequence>
<keyword evidence="4 5" id="KW-0274">FAD</keyword>
<dbReference type="Gene3D" id="3.30.560.10">
    <property type="entry name" value="Glucose Oxidase, domain 3"/>
    <property type="match status" value="1"/>
</dbReference>
<dbReference type="GO" id="GO:0016614">
    <property type="term" value="F:oxidoreductase activity, acting on CH-OH group of donors"/>
    <property type="evidence" value="ECO:0007669"/>
    <property type="project" value="InterPro"/>
</dbReference>
<feature type="domain" description="Glucose-methanol-choline oxidoreductase N-terminal" evidence="8">
    <location>
        <begin position="312"/>
        <end position="326"/>
    </location>
</feature>
<evidence type="ECO:0000256" key="6">
    <source>
        <dbReference type="RuleBase" id="RU003968"/>
    </source>
</evidence>
<comment type="similarity">
    <text evidence="2 6">Belongs to the GMC oxidoreductase family.</text>
</comment>
<comment type="cofactor">
    <cofactor evidence="1 5">
        <name>FAD</name>
        <dbReference type="ChEBI" id="CHEBI:57692"/>
    </cofactor>
</comment>
<proteinExistence type="evidence at transcript level"/>
<evidence type="ECO:0000256" key="4">
    <source>
        <dbReference type="ARBA" id="ARBA00022827"/>
    </source>
</evidence>
<gene>
    <name evidence="9" type="ORF">ACCB02067</name>
</gene>
<dbReference type="Pfam" id="PF00732">
    <property type="entry name" value="GMC_oxred_N"/>
    <property type="match status" value="1"/>
</dbReference>
<evidence type="ECO:0000313" key="9">
    <source>
        <dbReference type="EMBL" id="AEY59320.1"/>
    </source>
</evidence>
<dbReference type="GO" id="GO:0050660">
    <property type="term" value="F:flavin adenine dinucleotide binding"/>
    <property type="evidence" value="ECO:0007669"/>
    <property type="project" value="InterPro"/>
</dbReference>
<organism evidence="9">
    <name type="scientific">Apis cerana</name>
    <name type="common">Indian honeybee</name>
    <dbReference type="NCBI Taxonomy" id="7461"/>
    <lineage>
        <taxon>Eukaryota</taxon>
        <taxon>Metazoa</taxon>
        <taxon>Ecdysozoa</taxon>
        <taxon>Arthropoda</taxon>
        <taxon>Hexapoda</taxon>
        <taxon>Insecta</taxon>
        <taxon>Pterygota</taxon>
        <taxon>Neoptera</taxon>
        <taxon>Endopterygota</taxon>
        <taxon>Hymenoptera</taxon>
        <taxon>Apocrita</taxon>
        <taxon>Aculeata</taxon>
        <taxon>Apoidea</taxon>
        <taxon>Anthophila</taxon>
        <taxon>Apidae</taxon>
        <taxon>Apis</taxon>
    </lineage>
</organism>
<keyword evidence="3 6" id="KW-0285">Flavoprotein</keyword>
<dbReference type="SUPFAM" id="SSF51905">
    <property type="entry name" value="FAD/NAD(P)-binding domain"/>
    <property type="match status" value="1"/>
</dbReference>
<dbReference type="InterPro" id="IPR007867">
    <property type="entry name" value="GMC_OxRtase_C"/>
</dbReference>
<dbReference type="InterPro" id="IPR000172">
    <property type="entry name" value="GMC_OxRdtase_N"/>
</dbReference>
<feature type="binding site" evidence="5">
    <location>
        <position position="276"/>
    </location>
    <ligand>
        <name>FAD</name>
        <dbReference type="ChEBI" id="CHEBI:57692"/>
    </ligand>
</feature>
<dbReference type="AlphaFoldDB" id="V9IE09"/>
<name>V9IE09_APICE</name>
<evidence type="ECO:0000256" key="3">
    <source>
        <dbReference type="ARBA" id="ARBA00022630"/>
    </source>
</evidence>